<dbReference type="SUPFAM" id="SSF48726">
    <property type="entry name" value="Immunoglobulin"/>
    <property type="match status" value="2"/>
</dbReference>
<feature type="signal peptide" evidence="2">
    <location>
        <begin position="1"/>
        <end position="24"/>
    </location>
</feature>
<accession>A0AAW0T324</accession>
<dbReference type="InterPro" id="IPR013783">
    <property type="entry name" value="Ig-like_fold"/>
</dbReference>
<dbReference type="SMART" id="SM00406">
    <property type="entry name" value="IGv"/>
    <property type="match status" value="1"/>
</dbReference>
<dbReference type="Gene3D" id="2.60.40.10">
    <property type="entry name" value="Immunoglobulins"/>
    <property type="match status" value="2"/>
</dbReference>
<feature type="domain" description="Ig-like" evidence="3">
    <location>
        <begin position="184"/>
        <end position="282"/>
    </location>
</feature>
<gene>
    <name evidence="4" type="ORF">O3P69_018444</name>
</gene>
<organism evidence="4 5">
    <name type="scientific">Scylla paramamosain</name>
    <name type="common">Mud crab</name>
    <dbReference type="NCBI Taxonomy" id="85552"/>
    <lineage>
        <taxon>Eukaryota</taxon>
        <taxon>Metazoa</taxon>
        <taxon>Ecdysozoa</taxon>
        <taxon>Arthropoda</taxon>
        <taxon>Crustacea</taxon>
        <taxon>Multicrustacea</taxon>
        <taxon>Malacostraca</taxon>
        <taxon>Eumalacostraca</taxon>
        <taxon>Eucarida</taxon>
        <taxon>Decapoda</taxon>
        <taxon>Pleocyemata</taxon>
        <taxon>Brachyura</taxon>
        <taxon>Eubrachyura</taxon>
        <taxon>Portunoidea</taxon>
        <taxon>Portunidae</taxon>
        <taxon>Portuninae</taxon>
        <taxon>Scylla</taxon>
    </lineage>
</organism>
<dbReference type="GO" id="GO:0050808">
    <property type="term" value="P:synapse organization"/>
    <property type="evidence" value="ECO:0007669"/>
    <property type="project" value="TreeGrafter"/>
</dbReference>
<comment type="caution">
    <text evidence="4">The sequence shown here is derived from an EMBL/GenBank/DDBJ whole genome shotgun (WGS) entry which is preliminary data.</text>
</comment>
<dbReference type="SMART" id="SM00408">
    <property type="entry name" value="IGc2"/>
    <property type="match status" value="2"/>
</dbReference>
<evidence type="ECO:0000256" key="1">
    <source>
        <dbReference type="SAM" id="MobiDB-lite"/>
    </source>
</evidence>
<evidence type="ECO:0000313" key="4">
    <source>
        <dbReference type="EMBL" id="KAK8381375.1"/>
    </source>
</evidence>
<feature type="chain" id="PRO_5043844482" description="Ig-like domain-containing protein" evidence="2">
    <location>
        <begin position="25"/>
        <end position="351"/>
    </location>
</feature>
<reference evidence="4 5" key="1">
    <citation type="submission" date="2023-03" db="EMBL/GenBank/DDBJ databases">
        <title>High-quality genome of Scylla paramamosain provides insights in environmental adaptation.</title>
        <authorList>
            <person name="Zhang L."/>
        </authorList>
    </citation>
    <scope>NUCLEOTIDE SEQUENCE [LARGE SCALE GENOMIC DNA]</scope>
    <source>
        <strain evidence="4">LZ_2023a</strain>
        <tissue evidence="4">Muscle</tissue>
    </source>
</reference>
<evidence type="ECO:0000313" key="5">
    <source>
        <dbReference type="Proteomes" id="UP001487740"/>
    </source>
</evidence>
<proteinExistence type="predicted"/>
<name>A0AAW0T324_SCYPA</name>
<dbReference type="InterPro" id="IPR013106">
    <property type="entry name" value="Ig_V-set"/>
</dbReference>
<keyword evidence="5" id="KW-1185">Reference proteome</keyword>
<evidence type="ECO:0000256" key="2">
    <source>
        <dbReference type="SAM" id="SignalP"/>
    </source>
</evidence>
<dbReference type="PROSITE" id="PS50835">
    <property type="entry name" value="IG_LIKE"/>
    <property type="match status" value="2"/>
</dbReference>
<dbReference type="InterPro" id="IPR036179">
    <property type="entry name" value="Ig-like_dom_sf"/>
</dbReference>
<dbReference type="GO" id="GO:0032589">
    <property type="term" value="C:neuron projection membrane"/>
    <property type="evidence" value="ECO:0007669"/>
    <property type="project" value="TreeGrafter"/>
</dbReference>
<keyword evidence="2" id="KW-0732">Signal</keyword>
<feature type="region of interest" description="Disordered" evidence="1">
    <location>
        <begin position="42"/>
        <end position="81"/>
    </location>
</feature>
<feature type="domain" description="Ig-like" evidence="3">
    <location>
        <begin position="78"/>
        <end position="167"/>
    </location>
</feature>
<sequence>MVGGTGMLMVVVVVAVVVSDVAKGETLPTLTLQPPHMFTLAAPNTSPLPATRAYSTGEEGEGVDAEEREKEEEEKSRPRFTSKNGTVSVYLGERASLDCTVTKPANLSVSWLRLVDDLLELLTWDSNTYANDNRYWLMERAGDGWRQWQLMIRDAQVEDEGQYRCQVATEPPMVLINTLHVIVPVARVVDERGTKVEEKHYNSGSMIELKCVVEQVPFPHGPVTWRRGATVLTFNTSRGGISVKGDAASGYIRSRLYVADAAPSDSGVYSCWYGNSTGDSVTVHVLAGENSAAMQHDALPDSSSEKPSSQPASSSSSSSSSSSCLHLTGTCWGLLTFRLAPLLTLLILLTR</sequence>
<feature type="region of interest" description="Disordered" evidence="1">
    <location>
        <begin position="296"/>
        <end position="323"/>
    </location>
</feature>
<dbReference type="InterPro" id="IPR003598">
    <property type="entry name" value="Ig_sub2"/>
</dbReference>
<feature type="compositionally biased region" description="Low complexity" evidence="1">
    <location>
        <begin position="305"/>
        <end position="323"/>
    </location>
</feature>
<dbReference type="EMBL" id="JARAKH010000040">
    <property type="protein sequence ID" value="KAK8381375.1"/>
    <property type="molecule type" value="Genomic_DNA"/>
</dbReference>
<dbReference type="SMART" id="SM00409">
    <property type="entry name" value="IG"/>
    <property type="match status" value="2"/>
</dbReference>
<dbReference type="InterPro" id="IPR003599">
    <property type="entry name" value="Ig_sub"/>
</dbReference>
<dbReference type="Proteomes" id="UP001487740">
    <property type="component" value="Unassembled WGS sequence"/>
</dbReference>
<protein>
    <recommendedName>
        <fullName evidence="3">Ig-like domain-containing protein</fullName>
    </recommendedName>
</protein>
<evidence type="ECO:0000259" key="3">
    <source>
        <dbReference type="PROSITE" id="PS50835"/>
    </source>
</evidence>
<feature type="compositionally biased region" description="Basic and acidic residues" evidence="1">
    <location>
        <begin position="65"/>
        <end position="77"/>
    </location>
</feature>
<dbReference type="AlphaFoldDB" id="A0AAW0T324"/>
<dbReference type="PANTHER" id="PTHR23279">
    <property type="entry name" value="DEFECTIVE PROBOSCIS EXTENSION RESPONSE DPR -RELATED"/>
    <property type="match status" value="1"/>
</dbReference>
<dbReference type="Pfam" id="PF07686">
    <property type="entry name" value="V-set"/>
    <property type="match status" value="1"/>
</dbReference>
<dbReference type="PANTHER" id="PTHR23279:SF3">
    <property type="entry name" value="DEFECTIVE PROBOSCIS EXTENSION RESPONSE 18"/>
    <property type="match status" value="1"/>
</dbReference>
<dbReference type="InterPro" id="IPR037448">
    <property type="entry name" value="Zig-8"/>
</dbReference>
<dbReference type="InterPro" id="IPR007110">
    <property type="entry name" value="Ig-like_dom"/>
</dbReference>